<protein>
    <submittedName>
        <fullName evidence="1">Uncharacterized protein</fullName>
    </submittedName>
</protein>
<dbReference type="EMBL" id="CAJNOC010004203">
    <property type="protein sequence ID" value="CAF1013092.1"/>
    <property type="molecule type" value="Genomic_DNA"/>
</dbReference>
<accession>A0A814HQ43</accession>
<comment type="caution">
    <text evidence="1">The sequence shown here is derived from an EMBL/GenBank/DDBJ whole genome shotgun (WGS) entry which is preliminary data.</text>
</comment>
<dbReference type="Proteomes" id="UP000663879">
    <property type="component" value="Unassembled WGS sequence"/>
</dbReference>
<evidence type="ECO:0000313" key="1">
    <source>
        <dbReference type="EMBL" id="CAF1013092.1"/>
    </source>
</evidence>
<reference evidence="1" key="1">
    <citation type="submission" date="2021-02" db="EMBL/GenBank/DDBJ databases">
        <authorList>
            <person name="Nowell W R."/>
        </authorList>
    </citation>
    <scope>NUCLEOTIDE SEQUENCE</scope>
    <source>
        <strain evidence="1">Ploen Becks lab</strain>
    </source>
</reference>
<organism evidence="1 2">
    <name type="scientific">Brachionus calyciflorus</name>
    <dbReference type="NCBI Taxonomy" id="104777"/>
    <lineage>
        <taxon>Eukaryota</taxon>
        <taxon>Metazoa</taxon>
        <taxon>Spiralia</taxon>
        <taxon>Gnathifera</taxon>
        <taxon>Rotifera</taxon>
        <taxon>Eurotatoria</taxon>
        <taxon>Monogononta</taxon>
        <taxon>Pseudotrocha</taxon>
        <taxon>Ploima</taxon>
        <taxon>Brachionidae</taxon>
        <taxon>Brachionus</taxon>
    </lineage>
</organism>
<keyword evidence="2" id="KW-1185">Reference proteome</keyword>
<name>A0A814HQ43_9BILA</name>
<dbReference type="OrthoDB" id="8194903at2759"/>
<proteinExistence type="predicted"/>
<feature type="non-terminal residue" evidence="1">
    <location>
        <position position="1"/>
    </location>
</feature>
<dbReference type="AlphaFoldDB" id="A0A814HQ43"/>
<evidence type="ECO:0000313" key="2">
    <source>
        <dbReference type="Proteomes" id="UP000663879"/>
    </source>
</evidence>
<gene>
    <name evidence="1" type="ORF">OXX778_LOCUS16991</name>
</gene>
<sequence length="231" mass="27385">MDYKLSIEQQLRRIFEKNSELFDFNANTSSEFLKDFHDEKVYNDLLGQGYNKFYTFLLNNDGIEMCNKSNMSIWPIILVLNEFSIEKRFCFDNIIIAGGGSVHSFQFNCNNPDGPKRTIHIYDKHLQMTLDSKQTKFVIKDKCILSELKYFHPVKNTIINAIHSISQGVIKGLFDYWIDHPMARKYSLKSKIYEIDERLKRIRPPSYVPNAPRSIFTWNLWRAHEYMNFMP</sequence>